<keyword evidence="2" id="KW-0378">Hydrolase</keyword>
<gene>
    <name evidence="4" type="ORF">AYO21_06051</name>
</gene>
<dbReference type="Pfam" id="PF00144">
    <property type="entry name" value="Beta-lactamase"/>
    <property type="match status" value="1"/>
</dbReference>
<dbReference type="InterPro" id="IPR050789">
    <property type="entry name" value="Diverse_Enzym_Activities"/>
</dbReference>
<protein>
    <recommendedName>
        <fullName evidence="3">Beta-lactamase-related domain-containing protein</fullName>
    </recommendedName>
</protein>
<evidence type="ECO:0000259" key="3">
    <source>
        <dbReference type="Pfam" id="PF00144"/>
    </source>
</evidence>
<feature type="domain" description="Beta-lactamase-related" evidence="3">
    <location>
        <begin position="57"/>
        <end position="309"/>
    </location>
</feature>
<dbReference type="SUPFAM" id="SSF56601">
    <property type="entry name" value="beta-lactamase/transpeptidase-like"/>
    <property type="match status" value="1"/>
</dbReference>
<sequence length="421" mass="45617">MSTFQSSLEARIAEGPKGILSAVVVGFGRDGKGKWWPLQVPSDKKPELTDSLDVVMRYEKSAGRQSWSSDTPASLDSTFWAFSCTKLLTTIAALQCVERGLVTLDTEVATILPELKDPQIVVPDGDSFTLKPATAKITLRHLLSHTSGLNYDAMNPLTIAWRKSRGEAPLVFSGRVKDSYSTPLLFEPGEGWVYGGSIDWAGILVERLNGNVKLGEYVETNIFKPLGMKSSTFDIKSRPDIQDKLLEMSYRGSDGLLVPSTSPYTGSSAEHSGGMGLVTSVADFAAVLMDLIRETPILLKSETVELMFKPQFPVGSAQHKGLLSQDSLHKQLTGIESGDASTPISFGLGGLITLEKVPNLPKGTLTWNGMPNIGWYVNRGLGQGGLFVTQILPAGDEISVQLLGQLERDAWKAYYAHHGGE</sequence>
<dbReference type="InterPro" id="IPR001466">
    <property type="entry name" value="Beta-lactam-related"/>
</dbReference>
<name>A0A177F7P5_9EURO</name>
<dbReference type="EMBL" id="LVKK01000040">
    <property type="protein sequence ID" value="OAG39776.1"/>
    <property type="molecule type" value="Genomic_DNA"/>
</dbReference>
<dbReference type="Proteomes" id="UP000077002">
    <property type="component" value="Unassembled WGS sequence"/>
</dbReference>
<dbReference type="RefSeq" id="XP_022511728.1">
    <property type="nucleotide sequence ID" value="XM_022656016.1"/>
</dbReference>
<evidence type="ECO:0000256" key="2">
    <source>
        <dbReference type="ARBA" id="ARBA00022801"/>
    </source>
</evidence>
<dbReference type="GeneID" id="34601214"/>
<keyword evidence="5" id="KW-1185">Reference proteome</keyword>
<comment type="caution">
    <text evidence="4">The sequence shown here is derived from an EMBL/GenBank/DDBJ whole genome shotgun (WGS) entry which is preliminary data.</text>
</comment>
<proteinExistence type="inferred from homology"/>
<dbReference type="PANTHER" id="PTHR43283:SF17">
    <property type="entry name" value="(LOVD), PUTATIVE (AFU_ORTHOLOGUE AFUA_5G00920)-RELATED"/>
    <property type="match status" value="1"/>
</dbReference>
<evidence type="ECO:0000256" key="1">
    <source>
        <dbReference type="ARBA" id="ARBA00009009"/>
    </source>
</evidence>
<evidence type="ECO:0000313" key="4">
    <source>
        <dbReference type="EMBL" id="OAG39776.1"/>
    </source>
</evidence>
<reference evidence="4 5" key="1">
    <citation type="submission" date="2016-03" db="EMBL/GenBank/DDBJ databases">
        <title>Draft genome sequence of the Fonsecaea monophora CBS 269.37.</title>
        <authorList>
            <person name="Bombassaro A."/>
            <person name="Vinicius W.A."/>
            <person name="De Hoog S."/>
            <person name="Sun J."/>
            <person name="Souza E.M."/>
            <person name="Raittz R.T."/>
            <person name="Costa F."/>
            <person name="Leao A.C."/>
            <person name="Tadra-Sfeir M.Z."/>
            <person name="Baura V."/>
            <person name="Balsanelli E."/>
            <person name="Pedrosa F.O."/>
            <person name="Moreno L.F."/>
            <person name="Steffens M.B."/>
            <person name="Xi L."/>
            <person name="Bocca A.L."/>
            <person name="Felipe M.S."/>
            <person name="Teixeira M."/>
            <person name="Telles Filho F.Q."/>
            <person name="Azevedo C.M."/>
            <person name="Gomes R."/>
            <person name="Vicente V.A."/>
        </authorList>
    </citation>
    <scope>NUCLEOTIDE SEQUENCE [LARGE SCALE GENOMIC DNA]</scope>
    <source>
        <strain evidence="4 5">CBS 269.37</strain>
    </source>
</reference>
<evidence type="ECO:0000313" key="5">
    <source>
        <dbReference type="Proteomes" id="UP000077002"/>
    </source>
</evidence>
<dbReference type="PANTHER" id="PTHR43283">
    <property type="entry name" value="BETA-LACTAMASE-RELATED"/>
    <property type="match status" value="1"/>
</dbReference>
<comment type="similarity">
    <text evidence="1">Belongs to the class-A beta-lactamase family.</text>
</comment>
<dbReference type="Gene3D" id="3.40.710.10">
    <property type="entry name" value="DD-peptidase/beta-lactamase superfamily"/>
    <property type="match status" value="1"/>
</dbReference>
<dbReference type="AlphaFoldDB" id="A0A177F7P5"/>
<dbReference type="GO" id="GO:0016787">
    <property type="term" value="F:hydrolase activity"/>
    <property type="evidence" value="ECO:0007669"/>
    <property type="project" value="UniProtKB-KW"/>
</dbReference>
<accession>A0A177F7P5</accession>
<dbReference type="InterPro" id="IPR012338">
    <property type="entry name" value="Beta-lactam/transpept-like"/>
</dbReference>
<organism evidence="4 5">
    <name type="scientific">Fonsecaea monophora</name>
    <dbReference type="NCBI Taxonomy" id="254056"/>
    <lineage>
        <taxon>Eukaryota</taxon>
        <taxon>Fungi</taxon>
        <taxon>Dikarya</taxon>
        <taxon>Ascomycota</taxon>
        <taxon>Pezizomycotina</taxon>
        <taxon>Eurotiomycetes</taxon>
        <taxon>Chaetothyriomycetidae</taxon>
        <taxon>Chaetothyriales</taxon>
        <taxon>Herpotrichiellaceae</taxon>
        <taxon>Fonsecaea</taxon>
    </lineage>
</organism>
<dbReference type="OrthoDB" id="428260at2759"/>